<dbReference type="Gramene" id="MELO3C032613.2.1">
    <property type="protein sequence ID" value="MELO3C032613.2.1"/>
    <property type="gene ID" value="MELO3C032613.2"/>
</dbReference>
<reference evidence="1" key="1">
    <citation type="submission" date="2023-03" db="UniProtKB">
        <authorList>
            <consortium name="EnsemblPlants"/>
        </authorList>
    </citation>
    <scope>IDENTIFICATION</scope>
</reference>
<dbReference type="AlphaFoldDB" id="A0A9I9EEA1"/>
<protein>
    <submittedName>
        <fullName evidence="1">Uncharacterized protein</fullName>
    </submittedName>
</protein>
<name>A0A9I9EEA1_CUCME</name>
<dbReference type="EnsemblPlants" id="MELO3C032613.2.1">
    <property type="protein sequence ID" value="MELO3C032613.2.1"/>
    <property type="gene ID" value="MELO3C032613.2"/>
</dbReference>
<organism evidence="1">
    <name type="scientific">Cucumis melo</name>
    <name type="common">Muskmelon</name>
    <dbReference type="NCBI Taxonomy" id="3656"/>
    <lineage>
        <taxon>Eukaryota</taxon>
        <taxon>Viridiplantae</taxon>
        <taxon>Streptophyta</taxon>
        <taxon>Embryophyta</taxon>
        <taxon>Tracheophyta</taxon>
        <taxon>Spermatophyta</taxon>
        <taxon>Magnoliopsida</taxon>
        <taxon>eudicotyledons</taxon>
        <taxon>Gunneridae</taxon>
        <taxon>Pentapetalae</taxon>
        <taxon>rosids</taxon>
        <taxon>fabids</taxon>
        <taxon>Cucurbitales</taxon>
        <taxon>Cucurbitaceae</taxon>
        <taxon>Benincaseae</taxon>
        <taxon>Cucumis</taxon>
    </lineage>
</organism>
<proteinExistence type="predicted"/>
<evidence type="ECO:0000313" key="1">
    <source>
        <dbReference type="EnsemblPlants" id="MELO3C032613.2.1"/>
    </source>
</evidence>
<sequence length="179" mass="21348">MRLAFNLTFSSLRFFHILFFQRRWEWFSNTKAPKYTYLLLFSLKAPTRILRSHISDEYLLLTGRARLREHFEERVKEEEEEEFRGLRLKKIGKKELRGESTRFLSKSGGFLVFSDALSILFEEVMGVRSYDIESGKSGNMEIHEHGRKKPIYDSNARFWLLTGQEEIGRIYILGNWIRL</sequence>
<accession>A0A9I9EEA1</accession>